<dbReference type="Proteomes" id="UP000054937">
    <property type="component" value="Unassembled WGS sequence"/>
</dbReference>
<gene>
    <name evidence="1" type="ORF">PPERSA_06926</name>
</gene>
<sequence>MDVKNCSKRSESIVNCQNIYKQVSNETKVGKFQDIKYNYEEINSTKLQKASKKQIQQILYEISNNNMNLMEHFIDQYEANQVINDEECIIVGKGIKFDVKMIVSLDLQGNKGQKNKPGVKQMNGYRIDHQKQNIDKTANFQIQTNGNTSQSIAEIHIPQEVPIQKSVIKNAFIASLQQGKPYIIIIQEKKQDKNNFKIFK</sequence>
<proteinExistence type="predicted"/>
<protein>
    <submittedName>
        <fullName evidence="1">Uncharacterized protein</fullName>
    </submittedName>
</protein>
<comment type="caution">
    <text evidence="1">The sequence shown here is derived from an EMBL/GenBank/DDBJ whole genome shotgun (WGS) entry which is preliminary data.</text>
</comment>
<keyword evidence="2" id="KW-1185">Reference proteome</keyword>
<name>A0A0V0QY81_PSEPJ</name>
<reference evidence="1 2" key="1">
    <citation type="journal article" date="2015" name="Sci. Rep.">
        <title>Genome of the facultative scuticociliatosis pathogen Pseudocohnilembus persalinus provides insight into its virulence through horizontal gene transfer.</title>
        <authorList>
            <person name="Xiong J."/>
            <person name="Wang G."/>
            <person name="Cheng J."/>
            <person name="Tian M."/>
            <person name="Pan X."/>
            <person name="Warren A."/>
            <person name="Jiang C."/>
            <person name="Yuan D."/>
            <person name="Miao W."/>
        </authorList>
    </citation>
    <scope>NUCLEOTIDE SEQUENCE [LARGE SCALE GENOMIC DNA]</scope>
    <source>
        <strain evidence="1">36N120E</strain>
    </source>
</reference>
<dbReference type="InParanoid" id="A0A0V0QY81"/>
<organism evidence="1 2">
    <name type="scientific">Pseudocohnilembus persalinus</name>
    <name type="common">Ciliate</name>
    <dbReference type="NCBI Taxonomy" id="266149"/>
    <lineage>
        <taxon>Eukaryota</taxon>
        <taxon>Sar</taxon>
        <taxon>Alveolata</taxon>
        <taxon>Ciliophora</taxon>
        <taxon>Intramacronucleata</taxon>
        <taxon>Oligohymenophorea</taxon>
        <taxon>Scuticociliatia</taxon>
        <taxon>Philasterida</taxon>
        <taxon>Pseudocohnilembidae</taxon>
        <taxon>Pseudocohnilembus</taxon>
    </lineage>
</organism>
<accession>A0A0V0QY81</accession>
<dbReference type="AlphaFoldDB" id="A0A0V0QY81"/>
<dbReference type="EMBL" id="LDAU01000084">
    <property type="protein sequence ID" value="KRX07311.1"/>
    <property type="molecule type" value="Genomic_DNA"/>
</dbReference>
<evidence type="ECO:0000313" key="1">
    <source>
        <dbReference type="EMBL" id="KRX07311.1"/>
    </source>
</evidence>
<evidence type="ECO:0000313" key="2">
    <source>
        <dbReference type="Proteomes" id="UP000054937"/>
    </source>
</evidence>